<dbReference type="STRING" id="1134406.ADN00_17260"/>
<accession>A0A0P6XQ27</accession>
<dbReference type="OrthoDB" id="162371at2"/>
<reference evidence="1 2" key="1">
    <citation type="submission" date="2015-07" db="EMBL/GenBank/DDBJ databases">
        <title>Genome sequence of Ornatilinea apprima DSM 23815.</title>
        <authorList>
            <person name="Hemp J."/>
            <person name="Ward L.M."/>
            <person name="Pace L.A."/>
            <person name="Fischer W.W."/>
        </authorList>
    </citation>
    <scope>NUCLEOTIDE SEQUENCE [LARGE SCALE GENOMIC DNA]</scope>
    <source>
        <strain evidence="1 2">P3M-1</strain>
    </source>
</reference>
<dbReference type="EMBL" id="LGCL01000041">
    <property type="protein sequence ID" value="KPL71436.1"/>
    <property type="molecule type" value="Genomic_DNA"/>
</dbReference>
<organism evidence="1 2">
    <name type="scientific">Ornatilinea apprima</name>
    <dbReference type="NCBI Taxonomy" id="1134406"/>
    <lineage>
        <taxon>Bacteria</taxon>
        <taxon>Bacillati</taxon>
        <taxon>Chloroflexota</taxon>
        <taxon>Anaerolineae</taxon>
        <taxon>Anaerolineales</taxon>
        <taxon>Anaerolineaceae</taxon>
        <taxon>Ornatilinea</taxon>
    </lineage>
</organism>
<gene>
    <name evidence="1" type="ORF">ADN00_17260</name>
</gene>
<evidence type="ECO:0000313" key="1">
    <source>
        <dbReference type="EMBL" id="KPL71436.1"/>
    </source>
</evidence>
<dbReference type="AlphaFoldDB" id="A0A0P6XQ27"/>
<keyword evidence="2" id="KW-1185">Reference proteome</keyword>
<comment type="caution">
    <text evidence="1">The sequence shown here is derived from an EMBL/GenBank/DDBJ whole genome shotgun (WGS) entry which is preliminary data.</text>
</comment>
<sequence length="361" mass="40951">MKLVFVYVSPQDASPGMEWRFIHLARVLNRRGDHPVYCINLNDFLQESEAVRDVCAEADLILIQAEPSHEISLAIQHWKAQGKVVLIDLEDRSNLSRTAQAQPGGQHCDCLVNGTSTEAIETALRLSDGAILPFASSMLRWNGHTRYHVIPSYIDLENLMSMNRVEHDGIVVGWHHGLVRGQPVAEEWLAGLLERVSQSRPNVRWMPLAAASGDFKAWPKELTERFLLDESRSLVWPRPLGWVDIGLVPQFDVAVESLARINTLEYMALKIPWIGSETGNNFDLRPHGWLVNNANGSWERILMDMIDHIHIYQRDSVWGPYVYGISQGAEENLDRTMTTFWKVLESAGVERESGYGQAYTR</sequence>
<dbReference type="Proteomes" id="UP000050417">
    <property type="component" value="Unassembled WGS sequence"/>
</dbReference>
<protein>
    <submittedName>
        <fullName evidence="1">Uncharacterized protein</fullName>
    </submittedName>
</protein>
<name>A0A0P6XQ27_9CHLR</name>
<dbReference type="RefSeq" id="WP_075064296.1">
    <property type="nucleotide sequence ID" value="NZ_LGCL01000041.1"/>
</dbReference>
<proteinExistence type="predicted"/>
<evidence type="ECO:0000313" key="2">
    <source>
        <dbReference type="Proteomes" id="UP000050417"/>
    </source>
</evidence>